<gene>
    <name evidence="2" type="ORF">NDU88_003979</name>
</gene>
<feature type="compositionally biased region" description="Acidic residues" evidence="1">
    <location>
        <begin position="156"/>
        <end position="166"/>
    </location>
</feature>
<keyword evidence="3" id="KW-1185">Reference proteome</keyword>
<evidence type="ECO:0000256" key="1">
    <source>
        <dbReference type="SAM" id="MobiDB-lite"/>
    </source>
</evidence>
<reference evidence="2" key="1">
    <citation type="journal article" date="2022" name="bioRxiv">
        <title>Sequencing and chromosome-scale assembly of the giantPleurodeles waltlgenome.</title>
        <authorList>
            <person name="Brown T."/>
            <person name="Elewa A."/>
            <person name="Iarovenko S."/>
            <person name="Subramanian E."/>
            <person name="Araus A.J."/>
            <person name="Petzold A."/>
            <person name="Susuki M."/>
            <person name="Suzuki K.-i.T."/>
            <person name="Hayashi T."/>
            <person name="Toyoda A."/>
            <person name="Oliveira C."/>
            <person name="Osipova E."/>
            <person name="Leigh N.D."/>
            <person name="Simon A."/>
            <person name="Yun M.H."/>
        </authorList>
    </citation>
    <scope>NUCLEOTIDE SEQUENCE</scope>
    <source>
        <strain evidence="2">20211129_DDA</strain>
        <tissue evidence="2">Liver</tissue>
    </source>
</reference>
<dbReference type="Proteomes" id="UP001066276">
    <property type="component" value="Chromosome 2_1"/>
</dbReference>
<name>A0AAV7VFR6_PLEWA</name>
<accession>A0AAV7VFR6</accession>
<evidence type="ECO:0000313" key="2">
    <source>
        <dbReference type="EMBL" id="KAJ1200152.1"/>
    </source>
</evidence>
<organism evidence="2 3">
    <name type="scientific">Pleurodeles waltl</name>
    <name type="common">Iberian ribbed newt</name>
    <dbReference type="NCBI Taxonomy" id="8319"/>
    <lineage>
        <taxon>Eukaryota</taxon>
        <taxon>Metazoa</taxon>
        <taxon>Chordata</taxon>
        <taxon>Craniata</taxon>
        <taxon>Vertebrata</taxon>
        <taxon>Euteleostomi</taxon>
        <taxon>Amphibia</taxon>
        <taxon>Batrachia</taxon>
        <taxon>Caudata</taxon>
        <taxon>Salamandroidea</taxon>
        <taxon>Salamandridae</taxon>
        <taxon>Pleurodelinae</taxon>
        <taxon>Pleurodeles</taxon>
    </lineage>
</organism>
<evidence type="ECO:0000313" key="3">
    <source>
        <dbReference type="Proteomes" id="UP001066276"/>
    </source>
</evidence>
<comment type="caution">
    <text evidence="2">The sequence shown here is derived from an EMBL/GenBank/DDBJ whole genome shotgun (WGS) entry which is preliminary data.</text>
</comment>
<dbReference type="EMBL" id="JANPWB010000003">
    <property type="protein sequence ID" value="KAJ1200152.1"/>
    <property type="molecule type" value="Genomic_DNA"/>
</dbReference>
<sequence>MLELTVAQIQKIDTEGVPEGPPPYGLYPIRSAAGYQDPVRDEFEEGETGVKEAEEAPLFLLTAPREEYEQRRKEGAISMVQLTEEQAERLENVDSLRGQWTTGQIILKEGDTSASILREVAGEWMLEEREKEENVQRLQYDSYLEERIKETKAEATVEDWGDDSDTNEGAVGRGRGLYNFRPRPIRRLQLTAHDSEQTKRKSILNQLN</sequence>
<protein>
    <submittedName>
        <fullName evidence="2">Uncharacterized protein</fullName>
    </submittedName>
</protein>
<proteinExistence type="predicted"/>
<dbReference type="AlphaFoldDB" id="A0AAV7VFR6"/>
<feature type="region of interest" description="Disordered" evidence="1">
    <location>
        <begin position="153"/>
        <end position="208"/>
    </location>
</feature>